<dbReference type="InterPro" id="IPR051311">
    <property type="entry name" value="DedA_domain"/>
</dbReference>
<keyword evidence="1" id="KW-1133">Transmembrane helix</keyword>
<dbReference type="InterPro" id="IPR032816">
    <property type="entry name" value="VTT_dom"/>
</dbReference>
<dbReference type="Proteomes" id="UP000268016">
    <property type="component" value="Unassembled WGS sequence"/>
</dbReference>
<dbReference type="EMBL" id="RDRB01000004">
    <property type="protein sequence ID" value="ROU02714.1"/>
    <property type="molecule type" value="Genomic_DNA"/>
</dbReference>
<dbReference type="PANTHER" id="PTHR42709:SF4">
    <property type="entry name" value="INNER MEMBRANE PROTEIN YQAA"/>
    <property type="match status" value="1"/>
</dbReference>
<dbReference type="RefSeq" id="WP_123642236.1">
    <property type="nucleotide sequence ID" value="NZ_ML119084.1"/>
</dbReference>
<name>A0A3N2R5J6_9RHOB</name>
<evidence type="ECO:0000256" key="1">
    <source>
        <dbReference type="SAM" id="Phobius"/>
    </source>
</evidence>
<reference evidence="3 4" key="1">
    <citation type="submission" date="2018-10" db="EMBL/GenBank/DDBJ databases">
        <title>Histidinibacterium lentulum gen. nov., sp. nov., a marine bacterium from the culture broth of Picochlorum sp. 122.</title>
        <authorList>
            <person name="Wang G."/>
        </authorList>
    </citation>
    <scope>NUCLEOTIDE SEQUENCE [LARGE SCALE GENOMIC DNA]</scope>
    <source>
        <strain evidence="3 4">B17</strain>
    </source>
</reference>
<organism evidence="3 4">
    <name type="scientific">Histidinibacterium lentulum</name>
    <dbReference type="NCBI Taxonomy" id="2480588"/>
    <lineage>
        <taxon>Bacteria</taxon>
        <taxon>Pseudomonadati</taxon>
        <taxon>Pseudomonadota</taxon>
        <taxon>Alphaproteobacteria</taxon>
        <taxon>Rhodobacterales</taxon>
        <taxon>Paracoccaceae</taxon>
        <taxon>Histidinibacterium</taxon>
    </lineage>
</organism>
<feature type="domain" description="VTT" evidence="2">
    <location>
        <begin position="32"/>
        <end position="139"/>
    </location>
</feature>
<evidence type="ECO:0000259" key="2">
    <source>
        <dbReference type="Pfam" id="PF09335"/>
    </source>
</evidence>
<comment type="caution">
    <text evidence="3">The sequence shown here is derived from an EMBL/GenBank/DDBJ whole genome shotgun (WGS) entry which is preliminary data.</text>
</comment>
<feature type="transmembrane region" description="Helical" evidence="1">
    <location>
        <begin position="40"/>
        <end position="62"/>
    </location>
</feature>
<dbReference type="Pfam" id="PF09335">
    <property type="entry name" value="VTT_dom"/>
    <property type="match status" value="1"/>
</dbReference>
<dbReference type="PANTHER" id="PTHR42709">
    <property type="entry name" value="ALKALINE PHOSPHATASE LIKE PROTEIN"/>
    <property type="match status" value="1"/>
</dbReference>
<feature type="transmembrane region" description="Helical" evidence="1">
    <location>
        <begin position="120"/>
        <end position="147"/>
    </location>
</feature>
<sequence>MSASLSLATLFVAALGAATILPFQSEVVFVGLQAAGAAPVWLLVVVASVGNTIGSVITYLMGLGLERFRGRRWFPVSDSQLDRAQRIYNRWGLWSLLLTWAPFGDAIALAAGVMRTPWPVFTLLVAIAKTGRYIVLALATAGVIGAAG</sequence>
<accession>A0A3N2R5J6</accession>
<feature type="transmembrane region" description="Helical" evidence="1">
    <location>
        <begin position="91"/>
        <end position="114"/>
    </location>
</feature>
<evidence type="ECO:0000313" key="4">
    <source>
        <dbReference type="Proteomes" id="UP000268016"/>
    </source>
</evidence>
<dbReference type="AlphaFoldDB" id="A0A3N2R5J6"/>
<evidence type="ECO:0000313" key="3">
    <source>
        <dbReference type="EMBL" id="ROU02714.1"/>
    </source>
</evidence>
<keyword evidence="1" id="KW-0812">Transmembrane</keyword>
<protein>
    <submittedName>
        <fullName evidence="3">DedA family protein</fullName>
    </submittedName>
</protein>
<dbReference type="OrthoDB" id="9814483at2"/>
<gene>
    <name evidence="3" type="ORF">EAT49_10365</name>
</gene>
<proteinExistence type="predicted"/>
<keyword evidence="1" id="KW-0472">Membrane</keyword>
<keyword evidence="4" id="KW-1185">Reference proteome</keyword>